<name>A0A382HDH8_9ZZZZ</name>
<dbReference type="GO" id="GO:0004252">
    <property type="term" value="F:serine-type endopeptidase activity"/>
    <property type="evidence" value="ECO:0007669"/>
    <property type="project" value="InterPro"/>
</dbReference>
<evidence type="ECO:0000259" key="5">
    <source>
        <dbReference type="Pfam" id="PF00082"/>
    </source>
</evidence>
<reference evidence="6" key="1">
    <citation type="submission" date="2018-05" db="EMBL/GenBank/DDBJ databases">
        <authorList>
            <person name="Lanie J.A."/>
            <person name="Ng W.-L."/>
            <person name="Kazmierczak K.M."/>
            <person name="Andrzejewski T.M."/>
            <person name="Davidsen T.M."/>
            <person name="Wayne K.J."/>
            <person name="Tettelin H."/>
            <person name="Glass J.I."/>
            <person name="Rusch D."/>
            <person name="Podicherti R."/>
            <person name="Tsui H.-C.T."/>
            <person name="Winkler M.E."/>
        </authorList>
    </citation>
    <scope>NUCLEOTIDE SEQUENCE</scope>
</reference>
<evidence type="ECO:0000313" key="6">
    <source>
        <dbReference type="EMBL" id="SVB85209.1"/>
    </source>
</evidence>
<dbReference type="InterPro" id="IPR036852">
    <property type="entry name" value="Peptidase_S8/S53_dom_sf"/>
</dbReference>
<dbReference type="PROSITE" id="PS00137">
    <property type="entry name" value="SUBTILASE_HIS"/>
    <property type="match status" value="1"/>
</dbReference>
<evidence type="ECO:0000256" key="2">
    <source>
        <dbReference type="ARBA" id="ARBA00022670"/>
    </source>
</evidence>
<dbReference type="PANTHER" id="PTHR43806:SF11">
    <property type="entry name" value="CEREVISIN-RELATED"/>
    <property type="match status" value="1"/>
</dbReference>
<keyword evidence="4" id="KW-0720">Serine protease</keyword>
<dbReference type="PROSITE" id="PS51892">
    <property type="entry name" value="SUBTILASE"/>
    <property type="match status" value="1"/>
</dbReference>
<accession>A0A382HDH8</accession>
<gene>
    <name evidence="6" type="ORF">METZ01_LOCUS238063</name>
</gene>
<dbReference type="PRINTS" id="PR00723">
    <property type="entry name" value="SUBTILISIN"/>
</dbReference>
<evidence type="ECO:0000256" key="1">
    <source>
        <dbReference type="ARBA" id="ARBA00011073"/>
    </source>
</evidence>
<dbReference type="InterPro" id="IPR022398">
    <property type="entry name" value="Peptidase_S8_His-AS"/>
</dbReference>
<evidence type="ECO:0000256" key="3">
    <source>
        <dbReference type="ARBA" id="ARBA00022801"/>
    </source>
</evidence>
<feature type="non-terminal residue" evidence="6">
    <location>
        <position position="284"/>
    </location>
</feature>
<dbReference type="Gene3D" id="3.40.50.200">
    <property type="entry name" value="Peptidase S8/S53 domain"/>
    <property type="match status" value="1"/>
</dbReference>
<sequence length="284" mass="31939">MKKILVLFFLFTSITIGQEFNSEFLDGTIVFKLNEFVEVNLDDAEKTFDGIGLIDNIENYPEIKNIFNEINVLKFERPSYFTNKRELQKIYRIVFLENELIDDLIEKLNDLSIISYAEKEPIYKNIFVPNDSYHNGNNKWYHTLVNSEDAWDLSLGNSNIKIAIVDNAIATNHTDLSVYKQIDIADEDYDPTPPQTYQQNSSWSHGTHCAGLATAEINNVTGIASLGGNSELIAVKATGDSQNPDLTYNGYAGVQWACENGANVVSMSYGSENSMNAMQELINS</sequence>
<organism evidence="6">
    <name type="scientific">marine metagenome</name>
    <dbReference type="NCBI Taxonomy" id="408172"/>
    <lineage>
        <taxon>unclassified sequences</taxon>
        <taxon>metagenomes</taxon>
        <taxon>ecological metagenomes</taxon>
    </lineage>
</organism>
<evidence type="ECO:0000256" key="4">
    <source>
        <dbReference type="ARBA" id="ARBA00022825"/>
    </source>
</evidence>
<keyword evidence="2" id="KW-0645">Protease</keyword>
<dbReference type="InterPro" id="IPR050131">
    <property type="entry name" value="Peptidase_S8_subtilisin-like"/>
</dbReference>
<protein>
    <recommendedName>
        <fullName evidence="5">Peptidase S8/S53 domain-containing protein</fullName>
    </recommendedName>
</protein>
<dbReference type="GO" id="GO:0006508">
    <property type="term" value="P:proteolysis"/>
    <property type="evidence" value="ECO:0007669"/>
    <property type="project" value="UniProtKB-KW"/>
</dbReference>
<keyword evidence="3" id="KW-0378">Hydrolase</keyword>
<dbReference type="AlphaFoldDB" id="A0A382HDH8"/>
<dbReference type="InterPro" id="IPR015500">
    <property type="entry name" value="Peptidase_S8_subtilisin-rel"/>
</dbReference>
<feature type="domain" description="Peptidase S8/S53" evidence="5">
    <location>
        <begin position="158"/>
        <end position="274"/>
    </location>
</feature>
<proteinExistence type="inferred from homology"/>
<dbReference type="InterPro" id="IPR000209">
    <property type="entry name" value="Peptidase_S8/S53_dom"/>
</dbReference>
<comment type="similarity">
    <text evidence="1">Belongs to the peptidase S8 family.</text>
</comment>
<dbReference type="PANTHER" id="PTHR43806">
    <property type="entry name" value="PEPTIDASE S8"/>
    <property type="match status" value="1"/>
</dbReference>
<dbReference type="EMBL" id="UINC01060572">
    <property type="protein sequence ID" value="SVB85209.1"/>
    <property type="molecule type" value="Genomic_DNA"/>
</dbReference>
<dbReference type="Pfam" id="PF00082">
    <property type="entry name" value="Peptidase_S8"/>
    <property type="match status" value="1"/>
</dbReference>
<dbReference type="SUPFAM" id="SSF52743">
    <property type="entry name" value="Subtilisin-like"/>
    <property type="match status" value="1"/>
</dbReference>